<keyword evidence="3 6" id="KW-0812">Transmembrane</keyword>
<dbReference type="EMBL" id="JABXIY010000026">
    <property type="protein sequence ID" value="NVK97363.1"/>
    <property type="molecule type" value="Genomic_DNA"/>
</dbReference>
<dbReference type="Pfam" id="PF00892">
    <property type="entry name" value="EamA"/>
    <property type="match status" value="1"/>
</dbReference>
<reference evidence="8 9" key="1">
    <citation type="journal article" date="2020" name="Proc. Natl. Acad. Sci. U.S.A.">
        <title>Ecological drivers of bacterial community assembly in synthetic phycospheres.</title>
        <authorList>
            <person name="Fu H."/>
            <person name="Uchimiya M."/>
            <person name="Gore J."/>
            <person name="Moran M.A."/>
        </authorList>
    </citation>
    <scope>NUCLEOTIDE SEQUENCE [LARGE SCALE GENOMIC DNA]</scope>
    <source>
        <strain evidence="8">HF-Din03</strain>
    </source>
</reference>
<keyword evidence="5 6" id="KW-0472">Membrane</keyword>
<evidence type="ECO:0000256" key="2">
    <source>
        <dbReference type="ARBA" id="ARBA00009853"/>
    </source>
</evidence>
<evidence type="ECO:0000313" key="9">
    <source>
        <dbReference type="Proteomes" id="UP000565723"/>
    </source>
</evidence>
<dbReference type="InterPro" id="IPR037185">
    <property type="entry name" value="EmrE-like"/>
</dbReference>
<feature type="domain" description="EamA" evidence="7">
    <location>
        <begin position="12"/>
        <end position="141"/>
    </location>
</feature>
<dbReference type="SUPFAM" id="SSF103481">
    <property type="entry name" value="Multidrug resistance efflux transporter EmrE"/>
    <property type="match status" value="2"/>
</dbReference>
<keyword evidence="4 6" id="KW-1133">Transmembrane helix</keyword>
<gene>
    <name evidence="8" type="ORF">HW564_10570</name>
</gene>
<name>A0A850LHI0_9RHOB</name>
<organism evidence="8 9">
    <name type="scientific">Ruegeria pomeroyi</name>
    <dbReference type="NCBI Taxonomy" id="89184"/>
    <lineage>
        <taxon>Bacteria</taxon>
        <taxon>Pseudomonadati</taxon>
        <taxon>Pseudomonadota</taxon>
        <taxon>Alphaproteobacteria</taxon>
        <taxon>Rhodobacterales</taxon>
        <taxon>Roseobacteraceae</taxon>
        <taxon>Ruegeria</taxon>
    </lineage>
</organism>
<proteinExistence type="inferred from homology"/>
<dbReference type="Proteomes" id="UP000565723">
    <property type="component" value="Unassembled WGS sequence"/>
</dbReference>
<sequence>MQAETNSAPLAAALYMIAAMSIIGVIDNYVIRLAESIGLWQFHFMRSLMMLPLVGLMSLMGLGGLFPRRKGWVLLRSLLLTVAMLFYFSALAFMPIAQALAGLFTSPIFVLLVTAFGLRQRIGPWRILAVLMGFAGILFVLQPDPGAFDATVLIPVAGGFFYALGAVVTRRHCAGESTAALLGAMVTALGLTGLGGLIWLALFPATPLPGPDGFVARGWVWPMAEAMPWVALQAVGSATAVFMLIRAYQLGEPSYVSVFEFSVMIFGPLFAWVVLGVGLGPWQMLGIGLIVLAGAIIALRSG</sequence>
<feature type="transmembrane region" description="Helical" evidence="6">
    <location>
        <begin position="147"/>
        <end position="168"/>
    </location>
</feature>
<evidence type="ECO:0000256" key="6">
    <source>
        <dbReference type="SAM" id="Phobius"/>
    </source>
</evidence>
<accession>A0A850LHI0</accession>
<dbReference type="RefSeq" id="WP_011048623.1">
    <property type="nucleotide sequence ID" value="NZ_CP076685.1"/>
</dbReference>
<dbReference type="GO" id="GO:0016020">
    <property type="term" value="C:membrane"/>
    <property type="evidence" value="ECO:0007669"/>
    <property type="project" value="UniProtKB-SubCell"/>
</dbReference>
<evidence type="ECO:0000313" key="8">
    <source>
        <dbReference type="EMBL" id="NVK97363.1"/>
    </source>
</evidence>
<dbReference type="OMA" id="IGLWQFH"/>
<dbReference type="PANTHER" id="PTHR22911:SF6">
    <property type="entry name" value="SOLUTE CARRIER FAMILY 35 MEMBER G1"/>
    <property type="match status" value="1"/>
</dbReference>
<feature type="transmembrane region" description="Helical" evidence="6">
    <location>
        <begin position="12"/>
        <end position="31"/>
    </location>
</feature>
<feature type="transmembrane region" description="Helical" evidence="6">
    <location>
        <begin position="255"/>
        <end position="275"/>
    </location>
</feature>
<comment type="similarity">
    <text evidence="2">Belongs to the drug/metabolite transporter (DMT) superfamily. 10 TMS drug/metabolite exporter (DME) (TC 2.A.7.3) family.</text>
</comment>
<dbReference type="InterPro" id="IPR000620">
    <property type="entry name" value="EamA_dom"/>
</dbReference>
<feature type="transmembrane region" description="Helical" evidence="6">
    <location>
        <begin position="73"/>
        <end position="93"/>
    </location>
</feature>
<dbReference type="PANTHER" id="PTHR22911">
    <property type="entry name" value="ACYL-MALONYL CONDENSING ENZYME-RELATED"/>
    <property type="match status" value="1"/>
</dbReference>
<comment type="subcellular location">
    <subcellularLocation>
        <location evidence="1">Membrane</location>
        <topology evidence="1">Multi-pass membrane protein</topology>
    </subcellularLocation>
</comment>
<protein>
    <submittedName>
        <fullName evidence="8">DMT family transporter</fullName>
    </submittedName>
</protein>
<evidence type="ECO:0000259" key="7">
    <source>
        <dbReference type="Pfam" id="PF00892"/>
    </source>
</evidence>
<evidence type="ECO:0000256" key="4">
    <source>
        <dbReference type="ARBA" id="ARBA00022989"/>
    </source>
</evidence>
<feature type="transmembrane region" description="Helical" evidence="6">
    <location>
        <begin position="43"/>
        <end position="66"/>
    </location>
</feature>
<evidence type="ECO:0000256" key="3">
    <source>
        <dbReference type="ARBA" id="ARBA00022692"/>
    </source>
</evidence>
<feature type="transmembrane region" description="Helical" evidence="6">
    <location>
        <begin position="226"/>
        <end position="248"/>
    </location>
</feature>
<feature type="transmembrane region" description="Helical" evidence="6">
    <location>
        <begin position="180"/>
        <end position="206"/>
    </location>
</feature>
<evidence type="ECO:0000256" key="5">
    <source>
        <dbReference type="ARBA" id="ARBA00023136"/>
    </source>
</evidence>
<evidence type="ECO:0000256" key="1">
    <source>
        <dbReference type="ARBA" id="ARBA00004141"/>
    </source>
</evidence>
<feature type="transmembrane region" description="Helical" evidence="6">
    <location>
        <begin position="99"/>
        <end position="118"/>
    </location>
</feature>
<comment type="caution">
    <text evidence="8">The sequence shown here is derived from an EMBL/GenBank/DDBJ whole genome shotgun (WGS) entry which is preliminary data.</text>
</comment>
<dbReference type="AlphaFoldDB" id="A0A850LHI0"/>
<feature type="transmembrane region" description="Helical" evidence="6">
    <location>
        <begin position="125"/>
        <end position="141"/>
    </location>
</feature>
<feature type="transmembrane region" description="Helical" evidence="6">
    <location>
        <begin position="281"/>
        <end position="299"/>
    </location>
</feature>